<dbReference type="Gramene" id="TraesROB_scaffold_073173_01G000300.1">
    <property type="protein sequence ID" value="TraesROB_scaffold_073173_01G000300.1"/>
    <property type="gene ID" value="TraesROB_scaffold_073173_01G000300"/>
</dbReference>
<dbReference type="PANTHER" id="PTHR37218:SF2">
    <property type="entry name" value="COILED-COIL PROTEIN"/>
    <property type="match status" value="1"/>
</dbReference>
<reference evidence="1" key="1">
    <citation type="submission" date="2018-08" db="EMBL/GenBank/DDBJ databases">
        <authorList>
            <person name="Rossello M."/>
        </authorList>
    </citation>
    <scope>NUCLEOTIDE SEQUENCE [LARGE SCALE GENOMIC DNA]</scope>
    <source>
        <strain evidence="1">cv. Chinese Spring</strain>
    </source>
</reference>
<dbReference type="Gramene" id="TraesSTA1D03G00476450.1">
    <property type="protein sequence ID" value="TraesSTA1D03G00476450.1.CDS1"/>
    <property type="gene ID" value="TraesSTA1D03G00476450"/>
</dbReference>
<organism evidence="1">
    <name type="scientific">Triticum aestivum</name>
    <name type="common">Wheat</name>
    <dbReference type="NCBI Taxonomy" id="4565"/>
    <lineage>
        <taxon>Eukaryota</taxon>
        <taxon>Viridiplantae</taxon>
        <taxon>Streptophyta</taxon>
        <taxon>Embryophyta</taxon>
        <taxon>Tracheophyta</taxon>
        <taxon>Spermatophyta</taxon>
        <taxon>Magnoliopsida</taxon>
        <taxon>Liliopsida</taxon>
        <taxon>Poales</taxon>
        <taxon>Poaceae</taxon>
        <taxon>BOP clade</taxon>
        <taxon>Pooideae</taxon>
        <taxon>Triticodae</taxon>
        <taxon>Triticeae</taxon>
        <taxon>Triticinae</taxon>
        <taxon>Triticum</taxon>
    </lineage>
</organism>
<dbReference type="Gramene" id="TraesMAC1D03G00477250.1">
    <property type="protein sequence ID" value="TraesMAC1D03G00477250.1.CDS1"/>
    <property type="gene ID" value="TraesMAC1D03G00477250"/>
</dbReference>
<evidence type="ECO:0000313" key="2">
    <source>
        <dbReference type="Proteomes" id="UP000019116"/>
    </source>
</evidence>
<proteinExistence type="predicted"/>
<dbReference type="Proteomes" id="UP000019116">
    <property type="component" value="Chromosome 1D"/>
</dbReference>
<reference evidence="1" key="2">
    <citation type="submission" date="2018-10" db="UniProtKB">
        <authorList>
            <consortium name="EnsemblPlants"/>
        </authorList>
    </citation>
    <scope>IDENTIFICATION</scope>
</reference>
<dbReference type="Gramene" id="TraesSYM1D03G00484370.1">
    <property type="protein sequence ID" value="TraesSYM1D03G00484370.1.CDS1"/>
    <property type="gene ID" value="TraesSYM1D03G00484370"/>
</dbReference>
<evidence type="ECO:0000313" key="1">
    <source>
        <dbReference type="EnsemblPlants" id="TraesCS1D02G164400.1.cds1"/>
    </source>
</evidence>
<dbReference type="Gramene" id="TraesWEE_scaffold_107630_01G000300.1">
    <property type="protein sequence ID" value="TraesWEE_scaffold_107630_01G000300.1"/>
    <property type="gene ID" value="TraesWEE_scaffold_107630_01G000300"/>
</dbReference>
<dbReference type="Gramene" id="TraesPARA_EIv1.0_0269080.1">
    <property type="protein sequence ID" value="TraesPARA_EIv1.0_0269080.1.CDS1"/>
    <property type="gene ID" value="TraesPARA_EIv1.0_0269080"/>
</dbReference>
<dbReference type="EnsemblPlants" id="TraesCS1D02G164400.1">
    <property type="protein sequence ID" value="TraesCS1D02G164400.1.cds1"/>
    <property type="gene ID" value="TraesCS1D02G164400"/>
</dbReference>
<dbReference type="Gramene" id="TraesJAG1D03G00477140.1">
    <property type="protein sequence ID" value="TraesJAG1D03G00477140.1.CDS1"/>
    <property type="gene ID" value="TraesJAG1D03G00477140"/>
</dbReference>
<dbReference type="Gramene" id="TraesNOR1D03G00485230.1">
    <property type="protein sequence ID" value="TraesNOR1D03G00485230.1.CDS1"/>
    <property type="gene ID" value="TraesNOR1D03G00485230"/>
</dbReference>
<sequence length="100" mass="11585">MYLASAFIFELGQNILRELPHSLMEMYDNKVCCIIGFRHLDEKKKKCKAGKVETHLEFPGREKVKFGEVVEAPPKLSFPKVPSLLKTFYVIRFGRIHMKG</sequence>
<dbReference type="OrthoDB" id="673745at2759"/>
<dbReference type="Gramene" id="TraesARI1D03G00483290.1">
    <property type="protein sequence ID" value="TraesARI1D03G00483290.1.CDS1"/>
    <property type="gene ID" value="TraesARI1D03G00483290"/>
</dbReference>
<dbReference type="Gramene" id="TraesCAD_scaffold_076113_01G000100.1">
    <property type="protein sequence ID" value="TraesCAD_scaffold_076113_01G000100.1"/>
    <property type="gene ID" value="TraesCAD_scaffold_076113_01G000100"/>
</dbReference>
<accession>A0A3B5ZUE0</accession>
<keyword evidence="2" id="KW-1185">Reference proteome</keyword>
<dbReference type="Gramene" id="TraesCLE_scaffold_094192_01G000300.1">
    <property type="protein sequence ID" value="TraesCLE_scaffold_094192_01G000300.1"/>
    <property type="gene ID" value="TraesCLE_scaffold_094192_01G000300"/>
</dbReference>
<dbReference type="PANTHER" id="PTHR37218">
    <property type="entry name" value="COILED-COIL PROTEIN"/>
    <property type="match status" value="1"/>
</dbReference>
<name>A0A3B5ZUE0_WHEAT</name>
<dbReference type="Gramene" id="TraesLDM1D03G00480330.1">
    <property type="protein sequence ID" value="TraesLDM1D03G00480330.1.CDS1"/>
    <property type="gene ID" value="TraesLDM1D03G00480330"/>
</dbReference>
<dbReference type="AlphaFoldDB" id="A0A3B5ZUE0"/>
<dbReference type="Gramene" id="TraesLAC1D03G00481280.1">
    <property type="protein sequence ID" value="TraesLAC1D03G00481280.1.CDS1"/>
    <property type="gene ID" value="TraesLAC1D03G00481280"/>
</dbReference>
<protein>
    <submittedName>
        <fullName evidence="1">Uncharacterized protein</fullName>
    </submittedName>
</protein>
<dbReference type="OMA" id="SLMEMYD"/>
<dbReference type="Gramene" id="TraesCS1D03G0423600.1">
    <property type="protein sequence ID" value="TraesCS1D03G0423600.1.CDS1"/>
    <property type="gene ID" value="TraesCS1D03G0423600"/>
</dbReference>
<dbReference type="STRING" id="4565.A0A3B5ZUE0"/>
<dbReference type="Gramene" id="TraesCS1D02G164400.1">
    <property type="protein sequence ID" value="TraesCS1D02G164400.1.cds1"/>
    <property type="gene ID" value="TraesCS1D02G164400"/>
</dbReference>